<keyword evidence="2" id="KW-0808">Transferase</keyword>
<dbReference type="EMBL" id="CP014854">
    <property type="protein sequence ID" value="ASI98638.1"/>
    <property type="molecule type" value="Genomic_DNA"/>
</dbReference>
<evidence type="ECO:0000313" key="2">
    <source>
        <dbReference type="EMBL" id="ASI98638.1"/>
    </source>
</evidence>
<dbReference type="InterPro" id="IPR000182">
    <property type="entry name" value="GNAT_dom"/>
</dbReference>
<feature type="domain" description="N-acetyltransferase" evidence="1">
    <location>
        <begin position="1"/>
        <end position="166"/>
    </location>
</feature>
<dbReference type="GO" id="GO:0016747">
    <property type="term" value="F:acyltransferase activity, transferring groups other than amino-acyl groups"/>
    <property type="evidence" value="ECO:0007669"/>
    <property type="project" value="InterPro"/>
</dbReference>
<proteinExistence type="predicted"/>
<dbReference type="GeneID" id="33323726"/>
<keyword evidence="3" id="KW-1185">Reference proteome</keyword>
<accession>A0A218P131</accession>
<dbReference type="RefSeq" id="WP_088862598.1">
    <property type="nucleotide sequence ID" value="NZ_CP014854.1"/>
</dbReference>
<dbReference type="Gene3D" id="3.40.630.30">
    <property type="match status" value="1"/>
</dbReference>
<dbReference type="Pfam" id="PF00583">
    <property type="entry name" value="Acetyltransf_1"/>
    <property type="match status" value="1"/>
</dbReference>
<evidence type="ECO:0000313" key="3">
    <source>
        <dbReference type="Proteomes" id="UP000197156"/>
    </source>
</evidence>
<dbReference type="CDD" id="cd04301">
    <property type="entry name" value="NAT_SF"/>
    <property type="match status" value="1"/>
</dbReference>
<dbReference type="PROSITE" id="PS51186">
    <property type="entry name" value="GNAT"/>
    <property type="match status" value="1"/>
</dbReference>
<gene>
    <name evidence="2" type="ORF">A3L02_03180</name>
</gene>
<dbReference type="KEGG" id="tce:A3L02_03180"/>
<dbReference type="InterPro" id="IPR016181">
    <property type="entry name" value="Acyl_CoA_acyltransferase"/>
</dbReference>
<protein>
    <submittedName>
        <fullName evidence="2">Acetyltransferase</fullName>
    </submittedName>
</protein>
<reference evidence="2 3" key="1">
    <citation type="submission" date="2016-03" db="EMBL/GenBank/DDBJ databases">
        <title>Complete genome sequence of Thermococcus celer.</title>
        <authorList>
            <person name="Oger P.M."/>
        </authorList>
    </citation>
    <scope>NUCLEOTIDE SEQUENCE [LARGE SCALE GENOMIC DNA]</scope>
    <source>
        <strain evidence="2 3">Vu 13</strain>
    </source>
</reference>
<dbReference type="OrthoDB" id="125295at2157"/>
<sequence length="175" mass="20493">MFRRSYKNRLPPVEETARDFRVVDGEPYLDEIFEHDRDISRGFARSELTEEEYKAAYSRVVNNLFSFGVHKFFVAVDRYDRYLGHVWVRITEDAVDFVPTAYVLDIETLVQGVGIGSALLERAEEWARLEGARKVSLRVELGNPFLTWYLKRGYRKRALILEKPLQAREKDSQGK</sequence>
<dbReference type="SUPFAM" id="SSF55729">
    <property type="entry name" value="Acyl-CoA N-acyltransferases (Nat)"/>
    <property type="match status" value="1"/>
</dbReference>
<organism evidence="2 3">
    <name type="scientific">Thermococcus celer Vu 13 = JCM 8558</name>
    <dbReference type="NCBI Taxonomy" id="1293037"/>
    <lineage>
        <taxon>Archaea</taxon>
        <taxon>Methanobacteriati</taxon>
        <taxon>Methanobacteriota</taxon>
        <taxon>Thermococci</taxon>
        <taxon>Thermococcales</taxon>
        <taxon>Thermococcaceae</taxon>
        <taxon>Thermococcus</taxon>
    </lineage>
</organism>
<name>A0A218P131_THECE</name>
<dbReference type="AlphaFoldDB" id="A0A218P131"/>
<dbReference type="Proteomes" id="UP000197156">
    <property type="component" value="Chromosome"/>
</dbReference>
<evidence type="ECO:0000259" key="1">
    <source>
        <dbReference type="PROSITE" id="PS51186"/>
    </source>
</evidence>